<comment type="caution">
    <text evidence="10">The sequence shown here is derived from an EMBL/GenBank/DDBJ whole genome shotgun (WGS) entry which is preliminary data.</text>
</comment>
<proteinExistence type="inferred from homology"/>
<protein>
    <recommendedName>
        <fullName evidence="9">Pinin/SDK/MemA protein domain-containing protein</fullName>
    </recommendedName>
</protein>
<dbReference type="GO" id="GO:0006397">
    <property type="term" value="P:mRNA processing"/>
    <property type="evidence" value="ECO:0007669"/>
    <property type="project" value="UniProtKB-KW"/>
</dbReference>
<reference evidence="10" key="1">
    <citation type="journal article" date="2020" name="Stud. Mycol.">
        <title>101 Dothideomycetes genomes: a test case for predicting lifestyles and emergence of pathogens.</title>
        <authorList>
            <person name="Haridas S."/>
            <person name="Albert R."/>
            <person name="Binder M."/>
            <person name="Bloem J."/>
            <person name="Labutti K."/>
            <person name="Salamov A."/>
            <person name="Andreopoulos B."/>
            <person name="Baker S."/>
            <person name="Barry K."/>
            <person name="Bills G."/>
            <person name="Bluhm B."/>
            <person name="Cannon C."/>
            <person name="Castanera R."/>
            <person name="Culley D."/>
            <person name="Daum C."/>
            <person name="Ezra D."/>
            <person name="Gonzalez J."/>
            <person name="Henrissat B."/>
            <person name="Kuo A."/>
            <person name="Liang C."/>
            <person name="Lipzen A."/>
            <person name="Lutzoni F."/>
            <person name="Magnuson J."/>
            <person name="Mondo S."/>
            <person name="Nolan M."/>
            <person name="Ohm R."/>
            <person name="Pangilinan J."/>
            <person name="Park H.-J."/>
            <person name="Ramirez L."/>
            <person name="Alfaro M."/>
            <person name="Sun H."/>
            <person name="Tritt A."/>
            <person name="Yoshinaga Y."/>
            <person name="Zwiers L.-H."/>
            <person name="Turgeon B."/>
            <person name="Goodwin S."/>
            <person name="Spatafora J."/>
            <person name="Crous P."/>
            <person name="Grigoriev I."/>
        </authorList>
    </citation>
    <scope>NUCLEOTIDE SEQUENCE</scope>
    <source>
        <strain evidence="10">CBS 130266</strain>
    </source>
</reference>
<keyword evidence="6" id="KW-0508">mRNA splicing</keyword>
<feature type="compositionally biased region" description="Basic and acidic residues" evidence="8">
    <location>
        <begin position="100"/>
        <end position="125"/>
    </location>
</feature>
<comment type="subcellular location">
    <subcellularLocation>
        <location evidence="1">Nucleus</location>
    </subcellularLocation>
</comment>
<dbReference type="InterPro" id="IPR039853">
    <property type="entry name" value="Pinin"/>
</dbReference>
<dbReference type="Pfam" id="PF04696">
    <property type="entry name" value="Pinin_SDK_memA"/>
    <property type="match status" value="1"/>
</dbReference>
<dbReference type="GO" id="GO:0071013">
    <property type="term" value="C:catalytic step 2 spliceosome"/>
    <property type="evidence" value="ECO:0007669"/>
    <property type="project" value="TreeGrafter"/>
</dbReference>
<evidence type="ECO:0000256" key="4">
    <source>
        <dbReference type="ARBA" id="ARBA00023015"/>
    </source>
</evidence>
<dbReference type="EMBL" id="MU007085">
    <property type="protein sequence ID" value="KAF2423121.1"/>
    <property type="molecule type" value="Genomic_DNA"/>
</dbReference>
<feature type="compositionally biased region" description="Low complexity" evidence="8">
    <location>
        <begin position="1"/>
        <end position="15"/>
    </location>
</feature>
<dbReference type="PANTHER" id="PTHR12707:SF0">
    <property type="entry name" value="PININ"/>
    <property type="match status" value="1"/>
</dbReference>
<gene>
    <name evidence="10" type="ORF">EJ08DRAFT_619091</name>
</gene>
<feature type="region of interest" description="Disordered" evidence="8">
    <location>
        <begin position="233"/>
        <end position="312"/>
    </location>
</feature>
<accession>A0A9P4NIP4</accession>
<evidence type="ECO:0000256" key="5">
    <source>
        <dbReference type="ARBA" id="ARBA00023163"/>
    </source>
</evidence>
<dbReference type="PANTHER" id="PTHR12707">
    <property type="entry name" value="PINN"/>
    <property type="match status" value="1"/>
</dbReference>
<dbReference type="InterPro" id="IPR006786">
    <property type="entry name" value="Pinin_SDK_MemA"/>
</dbReference>
<dbReference type="AlphaFoldDB" id="A0A9P4NIP4"/>
<dbReference type="OrthoDB" id="330772at2759"/>
<evidence type="ECO:0000256" key="2">
    <source>
        <dbReference type="ARBA" id="ARBA00010386"/>
    </source>
</evidence>
<feature type="compositionally biased region" description="Basic and acidic residues" evidence="8">
    <location>
        <begin position="242"/>
        <end position="256"/>
    </location>
</feature>
<evidence type="ECO:0000313" key="10">
    <source>
        <dbReference type="EMBL" id="KAF2423121.1"/>
    </source>
</evidence>
<keyword evidence="4" id="KW-0805">Transcription regulation</keyword>
<dbReference type="Proteomes" id="UP000800235">
    <property type="component" value="Unassembled WGS sequence"/>
</dbReference>
<evidence type="ECO:0000256" key="7">
    <source>
        <dbReference type="ARBA" id="ARBA00023242"/>
    </source>
</evidence>
<dbReference type="GO" id="GO:0008380">
    <property type="term" value="P:RNA splicing"/>
    <property type="evidence" value="ECO:0007669"/>
    <property type="project" value="UniProtKB-KW"/>
</dbReference>
<evidence type="ECO:0000256" key="3">
    <source>
        <dbReference type="ARBA" id="ARBA00022664"/>
    </source>
</evidence>
<evidence type="ECO:0000256" key="8">
    <source>
        <dbReference type="SAM" id="MobiDB-lite"/>
    </source>
</evidence>
<keyword evidence="7" id="KW-0539">Nucleus</keyword>
<evidence type="ECO:0000259" key="9">
    <source>
        <dbReference type="Pfam" id="PF04696"/>
    </source>
</evidence>
<keyword evidence="5" id="KW-0804">Transcription</keyword>
<organism evidence="10 11">
    <name type="scientific">Tothia fuscella</name>
    <dbReference type="NCBI Taxonomy" id="1048955"/>
    <lineage>
        <taxon>Eukaryota</taxon>
        <taxon>Fungi</taxon>
        <taxon>Dikarya</taxon>
        <taxon>Ascomycota</taxon>
        <taxon>Pezizomycotina</taxon>
        <taxon>Dothideomycetes</taxon>
        <taxon>Pleosporomycetidae</taxon>
        <taxon>Venturiales</taxon>
        <taxon>Cylindrosympodiaceae</taxon>
        <taxon>Tothia</taxon>
    </lineage>
</organism>
<keyword evidence="11" id="KW-1185">Reference proteome</keyword>
<comment type="similarity">
    <text evidence="2">Belongs to the pinin family.</text>
</comment>
<evidence type="ECO:0000256" key="6">
    <source>
        <dbReference type="ARBA" id="ARBA00023187"/>
    </source>
</evidence>
<evidence type="ECO:0000313" key="11">
    <source>
        <dbReference type="Proteomes" id="UP000800235"/>
    </source>
</evidence>
<keyword evidence="3" id="KW-0507">mRNA processing</keyword>
<sequence length="312" mass="35292">MAQDDPIIPSAIIIPESLQPAPTPTSPSTLKRRQSSIAEKDTKRPRLNHNNDDTNSPQDDTRKAVRRQTGQLEERKRGQRLFGNLLGTLSQSSSSSAQKRRADIERRQQVKLKQQEEEVSQRRHDRLEELTASRRREQKVFDEKAMHLRHSNMLNQARFLQTMSEPKLYYKPWDLLPDQEDQIQRQITAAQATIDEELESFQHRREVEEEAAQTKAAAVEAIVESTKENTTMGDVNLVGSEPPKEVAESHPPKENDDTNVATLPTNGHAEYMEEDSSPATEKGDATAVEAAEAEDEHHGETVVEAAEDTIIY</sequence>
<name>A0A9P4NIP4_9PEZI</name>
<evidence type="ECO:0000256" key="1">
    <source>
        <dbReference type="ARBA" id="ARBA00004123"/>
    </source>
</evidence>
<feature type="domain" description="Pinin/SDK/MemA protein" evidence="9">
    <location>
        <begin position="73"/>
        <end position="187"/>
    </location>
</feature>
<feature type="region of interest" description="Disordered" evidence="8">
    <location>
        <begin position="1"/>
        <end position="125"/>
    </location>
</feature>
<feature type="compositionally biased region" description="Basic and acidic residues" evidence="8">
    <location>
        <begin position="38"/>
        <end position="52"/>
    </location>
</feature>